<evidence type="ECO:0000313" key="2">
    <source>
        <dbReference type="EMBL" id="MED6165314.1"/>
    </source>
</evidence>
<name>A0ABU6UWT5_9FABA</name>
<proteinExistence type="predicted"/>
<comment type="caution">
    <text evidence="2">The sequence shown here is derived from an EMBL/GenBank/DDBJ whole genome shotgun (WGS) entry which is preliminary data.</text>
</comment>
<feature type="region of interest" description="Disordered" evidence="1">
    <location>
        <begin position="66"/>
        <end position="110"/>
    </location>
</feature>
<sequence>MSSYSAVTISPLPEAKCTLEKLAPFRRRQGEMVMSPKPEASWLWYYLIRYTCRIVANRKDLPHHQLQDVGGSSSSSNHVESGQGININGGAHMPANRRASSSSPSFSPYVNRPVPHPPLEVSHFEDHAGAFTIHSLEMDDAQEGVLTVTVVMMMNLFRRHSYLLLNRSWGCQPLQLH</sequence>
<reference evidence="2 3" key="1">
    <citation type="journal article" date="2023" name="Plants (Basel)">
        <title>Bridging the Gap: Combining Genomics and Transcriptomics Approaches to Understand Stylosanthes scabra, an Orphan Legume from the Brazilian Caatinga.</title>
        <authorList>
            <person name="Ferreira-Neto J.R.C."/>
            <person name="da Silva M.D."/>
            <person name="Binneck E."/>
            <person name="de Melo N.F."/>
            <person name="da Silva R.H."/>
            <person name="de Melo A.L.T.M."/>
            <person name="Pandolfi V."/>
            <person name="Bustamante F.O."/>
            <person name="Brasileiro-Vidal A.C."/>
            <person name="Benko-Iseppon A.M."/>
        </authorList>
    </citation>
    <scope>NUCLEOTIDE SEQUENCE [LARGE SCALE GENOMIC DNA]</scope>
    <source>
        <tissue evidence="2">Leaves</tissue>
    </source>
</reference>
<evidence type="ECO:0000313" key="3">
    <source>
        <dbReference type="Proteomes" id="UP001341840"/>
    </source>
</evidence>
<feature type="compositionally biased region" description="Polar residues" evidence="1">
    <location>
        <begin position="77"/>
        <end position="86"/>
    </location>
</feature>
<evidence type="ECO:0000256" key="1">
    <source>
        <dbReference type="SAM" id="MobiDB-lite"/>
    </source>
</evidence>
<accession>A0ABU6UWT5</accession>
<protein>
    <submittedName>
        <fullName evidence="2">Uncharacterized protein</fullName>
    </submittedName>
</protein>
<dbReference type="Proteomes" id="UP001341840">
    <property type="component" value="Unassembled WGS sequence"/>
</dbReference>
<dbReference type="EMBL" id="JASCZI010123342">
    <property type="protein sequence ID" value="MED6165314.1"/>
    <property type="molecule type" value="Genomic_DNA"/>
</dbReference>
<organism evidence="2 3">
    <name type="scientific">Stylosanthes scabra</name>
    <dbReference type="NCBI Taxonomy" id="79078"/>
    <lineage>
        <taxon>Eukaryota</taxon>
        <taxon>Viridiplantae</taxon>
        <taxon>Streptophyta</taxon>
        <taxon>Embryophyta</taxon>
        <taxon>Tracheophyta</taxon>
        <taxon>Spermatophyta</taxon>
        <taxon>Magnoliopsida</taxon>
        <taxon>eudicotyledons</taxon>
        <taxon>Gunneridae</taxon>
        <taxon>Pentapetalae</taxon>
        <taxon>rosids</taxon>
        <taxon>fabids</taxon>
        <taxon>Fabales</taxon>
        <taxon>Fabaceae</taxon>
        <taxon>Papilionoideae</taxon>
        <taxon>50 kb inversion clade</taxon>
        <taxon>dalbergioids sensu lato</taxon>
        <taxon>Dalbergieae</taxon>
        <taxon>Pterocarpus clade</taxon>
        <taxon>Stylosanthes</taxon>
    </lineage>
</organism>
<gene>
    <name evidence="2" type="ORF">PIB30_098403</name>
</gene>
<keyword evidence="3" id="KW-1185">Reference proteome</keyword>